<accession>V4C9C2</accession>
<evidence type="ECO:0008006" key="4">
    <source>
        <dbReference type="Google" id="ProtNLM"/>
    </source>
</evidence>
<sequence length="665" mass="76060">MEAVKSQFKKLTISHVFFVCLCGVIAYLFRARESYYLKPVWRKRTETQHFMNGQFPTEDDRLPSPIITDLESDGVNEIVILTNDMKLSIMALPDEKNQTDEQALPHVQIKHRVKLPIGHHQHLSRPVVMATGFTVPYSSMMQVRKQIIVIVTSNWQVFCYSSELELLWKIKLQDISKDIENYKVKTMGILVTSHSVNKNDEGLIIIGGSFTHKQHKQILQSEWLHGNHTVENDELSHFSTFALSGSNGTIRWHHLPGDFGEEKQDIKDDSEEHHWKLGLRRNRLHVGESPWTAYRDTILDFLPHSWNTLTDTTFTLARFQKDARKAEYYEDSEKHQHPANALTTEHIVGYAYGGHRPHDAHEHIVNPNAVVIHNDRGIEVLNLLTGQPITRFTVLPDYSIYLDTDSDDEAERITWGQFPEHTACYIEIWRQKPVMEKIEQIPVCTTKRLVWTRSWSLEEDYYKKIPPIVKRGVAKKRGILRHLMGHHLSGDLNYDIISFTSLGRVSALDFEGNFHWQTQTAASWAETGVSVRRSKDSNSDVAQEFLKSFTPTRTLTSLQVSGKQDVVVIGGLNTMTILDLTEGNIIAEHSIPTPSIGPIVAGDFNNDGITDVILSCRLGFIGFEVRQETNHLYTMMYAVAVLLAILLTTWCMATDTYLKEEGYED</sequence>
<organism evidence="2 3">
    <name type="scientific">Lottia gigantea</name>
    <name type="common">Giant owl limpet</name>
    <dbReference type="NCBI Taxonomy" id="225164"/>
    <lineage>
        <taxon>Eukaryota</taxon>
        <taxon>Metazoa</taxon>
        <taxon>Spiralia</taxon>
        <taxon>Lophotrochozoa</taxon>
        <taxon>Mollusca</taxon>
        <taxon>Gastropoda</taxon>
        <taxon>Patellogastropoda</taxon>
        <taxon>Lottioidea</taxon>
        <taxon>Lottiidae</taxon>
        <taxon>Lottia</taxon>
    </lineage>
</organism>
<keyword evidence="1" id="KW-0472">Membrane</keyword>
<dbReference type="HOGENOM" id="CLU_011646_0_0_1"/>
<dbReference type="PANTHER" id="PTHR34284:SF1">
    <property type="entry name" value="FG-GAP REPEAT-CONTAINING PROTEIN"/>
    <property type="match status" value="1"/>
</dbReference>
<dbReference type="AlphaFoldDB" id="V4C9C2"/>
<dbReference type="OrthoDB" id="270568at2759"/>
<feature type="transmembrane region" description="Helical" evidence="1">
    <location>
        <begin position="12"/>
        <end position="29"/>
    </location>
</feature>
<dbReference type="STRING" id="225164.V4C9C2"/>
<evidence type="ECO:0000256" key="1">
    <source>
        <dbReference type="SAM" id="Phobius"/>
    </source>
</evidence>
<feature type="transmembrane region" description="Helical" evidence="1">
    <location>
        <begin position="632"/>
        <end position="653"/>
    </location>
</feature>
<dbReference type="RefSeq" id="XP_009051032.1">
    <property type="nucleotide sequence ID" value="XM_009052784.1"/>
</dbReference>
<protein>
    <recommendedName>
        <fullName evidence="4">FG-GAP repeat-containing protein</fullName>
    </recommendedName>
</protein>
<dbReference type="GeneID" id="20237969"/>
<keyword evidence="1" id="KW-1133">Transmembrane helix</keyword>
<keyword evidence="1" id="KW-0812">Transmembrane</keyword>
<keyword evidence="3" id="KW-1185">Reference proteome</keyword>
<dbReference type="InterPro" id="IPR011047">
    <property type="entry name" value="Quinoprotein_ADH-like_sf"/>
</dbReference>
<dbReference type="PANTHER" id="PTHR34284">
    <property type="entry name" value="FG-GAP REPEAT-CONTAINING PROTEIN"/>
    <property type="match status" value="1"/>
</dbReference>
<name>V4C9C2_LOTGI</name>
<reference evidence="2 3" key="1">
    <citation type="journal article" date="2013" name="Nature">
        <title>Insights into bilaterian evolution from three spiralian genomes.</title>
        <authorList>
            <person name="Simakov O."/>
            <person name="Marletaz F."/>
            <person name="Cho S.J."/>
            <person name="Edsinger-Gonzales E."/>
            <person name="Havlak P."/>
            <person name="Hellsten U."/>
            <person name="Kuo D.H."/>
            <person name="Larsson T."/>
            <person name="Lv J."/>
            <person name="Arendt D."/>
            <person name="Savage R."/>
            <person name="Osoegawa K."/>
            <person name="de Jong P."/>
            <person name="Grimwood J."/>
            <person name="Chapman J.A."/>
            <person name="Shapiro H."/>
            <person name="Aerts A."/>
            <person name="Otillar R.P."/>
            <person name="Terry A.Y."/>
            <person name="Boore J.L."/>
            <person name="Grigoriev I.V."/>
            <person name="Lindberg D.R."/>
            <person name="Seaver E.C."/>
            <person name="Weisblat D.A."/>
            <person name="Putnam N.H."/>
            <person name="Rokhsar D.S."/>
        </authorList>
    </citation>
    <scope>NUCLEOTIDE SEQUENCE [LARGE SCALE GENOMIC DNA]</scope>
</reference>
<dbReference type="Proteomes" id="UP000030746">
    <property type="component" value="Unassembled WGS sequence"/>
</dbReference>
<dbReference type="EMBL" id="KB201262">
    <property type="protein sequence ID" value="ESO98334.1"/>
    <property type="molecule type" value="Genomic_DNA"/>
</dbReference>
<proteinExistence type="predicted"/>
<dbReference type="KEGG" id="lgi:LOTGIDRAFT_159137"/>
<evidence type="ECO:0000313" key="3">
    <source>
        <dbReference type="Proteomes" id="UP000030746"/>
    </source>
</evidence>
<evidence type="ECO:0000313" key="2">
    <source>
        <dbReference type="EMBL" id="ESO98334.1"/>
    </source>
</evidence>
<dbReference type="SUPFAM" id="SSF50998">
    <property type="entry name" value="Quinoprotein alcohol dehydrogenase-like"/>
    <property type="match status" value="1"/>
</dbReference>
<dbReference type="OMA" id="HVLICED"/>
<dbReference type="CTD" id="20237969"/>
<gene>
    <name evidence="2" type="ORF">LOTGIDRAFT_159137</name>
</gene>